<proteinExistence type="predicted"/>
<accession>A0A8J3Z561</accession>
<dbReference type="RefSeq" id="WP_203996915.1">
    <property type="nucleotide sequence ID" value="NZ_BOPG01000032.1"/>
</dbReference>
<evidence type="ECO:0000313" key="3">
    <source>
        <dbReference type="Proteomes" id="UP000612585"/>
    </source>
</evidence>
<dbReference type="Proteomes" id="UP000612585">
    <property type="component" value="Unassembled WGS sequence"/>
</dbReference>
<feature type="region of interest" description="Disordered" evidence="1">
    <location>
        <begin position="63"/>
        <end position="82"/>
    </location>
</feature>
<name>A0A8J3Z561_9ACTN</name>
<sequence length="82" mass="9150">MFTIVGASMLAINAEMGYPERREVVMFRRLRCFVRLHSWDRRVNPELGGTEAVYSVCRFCGKEKSDYGPPTPGQSIGLGGGH</sequence>
<comment type="caution">
    <text evidence="2">The sequence shown here is derived from an EMBL/GenBank/DDBJ whole genome shotgun (WGS) entry which is preliminary data.</text>
</comment>
<evidence type="ECO:0000256" key="1">
    <source>
        <dbReference type="SAM" id="MobiDB-lite"/>
    </source>
</evidence>
<dbReference type="AlphaFoldDB" id="A0A8J3Z561"/>
<reference evidence="2" key="1">
    <citation type="submission" date="2021-01" db="EMBL/GenBank/DDBJ databases">
        <title>Whole genome shotgun sequence of Virgisporangium aurantiacum NBRC 16421.</title>
        <authorList>
            <person name="Komaki H."/>
            <person name="Tamura T."/>
        </authorList>
    </citation>
    <scope>NUCLEOTIDE SEQUENCE</scope>
    <source>
        <strain evidence="2">NBRC 16421</strain>
    </source>
</reference>
<protein>
    <submittedName>
        <fullName evidence="2">Uncharacterized protein</fullName>
    </submittedName>
</protein>
<dbReference type="EMBL" id="BOPG01000032">
    <property type="protein sequence ID" value="GIJ57509.1"/>
    <property type="molecule type" value="Genomic_DNA"/>
</dbReference>
<organism evidence="2 3">
    <name type="scientific">Virgisporangium aurantiacum</name>
    <dbReference type="NCBI Taxonomy" id="175570"/>
    <lineage>
        <taxon>Bacteria</taxon>
        <taxon>Bacillati</taxon>
        <taxon>Actinomycetota</taxon>
        <taxon>Actinomycetes</taxon>
        <taxon>Micromonosporales</taxon>
        <taxon>Micromonosporaceae</taxon>
        <taxon>Virgisporangium</taxon>
    </lineage>
</organism>
<gene>
    <name evidence="2" type="ORF">Vau01_050250</name>
</gene>
<evidence type="ECO:0000313" key="2">
    <source>
        <dbReference type="EMBL" id="GIJ57509.1"/>
    </source>
</evidence>
<keyword evidence="3" id="KW-1185">Reference proteome</keyword>